<feature type="region of interest" description="Disordered" evidence="1">
    <location>
        <begin position="1"/>
        <end position="96"/>
    </location>
</feature>
<dbReference type="InterPro" id="IPR021139">
    <property type="entry name" value="NYN"/>
</dbReference>
<sequence>MDHVRQPASTDDWDADGTETGPVDYAYDPTATWGQGMQTSAAQPSSQSTPWSVDAPPAYSQAQPPPQQQRQHHHHHHHHHHQRQQQHAARASSASYSPRALIPNAPLFSRQDLQRHHHQQQQQKLSVLHEHLSLSIKATTVKATKATIRVPLVAARIITYHESLLQKFQLLTNITYITCCSNLNSGDNLAELLVRGTKDSVQHARDALQRLADSVKLEDLPAAPAQVDARSSVPPSASAPSGHSALQKEDRYGRAGSDWRARHPSPEADYAAPQGDQSLRVGLRTSPHMAGRVASAPPHSLAYVFVDNSNVFIGAQLESSVRDLAVRVNIRSLCGIIEDNMPCAFRAVAGTNPHSGRIWHEWENNHYCTLLDRSDASMHNVIAAKIVEVANSGANPQTLVLVTGDGNEVEGNESFPRLAERAIQHGWRVRVWSWEQSLSGKFRDLKERFRANITIHFLDPFRERIIFKAGQGSRSVSSGPTSTSPVTRAPAGDAMPHRGSGHRPSSEPVGSRDVDADPYMLAAQFHQLRFNGFPPHANAGMMQGAPPPRHQPQPQRYHQPQPQRYHQPQPQRYQQYQAPAQYQQQQQQYQQQQYQQECQTPAQQQRPASPTAEAIQTQLYSIMDGDEQPKH</sequence>
<feature type="region of interest" description="Disordered" evidence="1">
    <location>
        <begin position="223"/>
        <end position="276"/>
    </location>
</feature>
<dbReference type="InParanoid" id="F2UJG1"/>
<feature type="region of interest" description="Disordered" evidence="1">
    <location>
        <begin position="531"/>
        <end position="613"/>
    </location>
</feature>
<evidence type="ECO:0000313" key="4">
    <source>
        <dbReference type="Proteomes" id="UP000007799"/>
    </source>
</evidence>
<reference evidence="3" key="1">
    <citation type="submission" date="2009-08" db="EMBL/GenBank/DDBJ databases">
        <title>Annotation of Salpingoeca rosetta.</title>
        <authorList>
            <consortium name="The Broad Institute Genome Sequencing Platform"/>
            <person name="Russ C."/>
            <person name="Cuomo C."/>
            <person name="Burger G."/>
            <person name="Gray M.W."/>
            <person name="Holland P.W.H."/>
            <person name="King N."/>
            <person name="Lang F.B.F."/>
            <person name="Roger A.J."/>
            <person name="Ruiz-Trillo I."/>
            <person name="Young S.K."/>
            <person name="Zeng Q."/>
            <person name="Gargeya S."/>
            <person name="Alvarado L."/>
            <person name="Berlin A."/>
            <person name="Chapman S.B."/>
            <person name="Chen Z."/>
            <person name="Freedman E."/>
            <person name="Gellesch M."/>
            <person name="Goldberg J."/>
            <person name="Griggs A."/>
            <person name="Gujja S."/>
            <person name="Heilman E."/>
            <person name="Heiman D."/>
            <person name="Howarth C."/>
            <person name="Mehta T."/>
            <person name="Neiman D."/>
            <person name="Pearson M."/>
            <person name="Roberts A."/>
            <person name="Saif S."/>
            <person name="Shea T."/>
            <person name="Shenoy N."/>
            <person name="Sisk P."/>
            <person name="Stolte C."/>
            <person name="Sykes S."/>
            <person name="White J."/>
            <person name="Yandava C."/>
            <person name="Haas B."/>
            <person name="Nusbaum C."/>
            <person name="Birren B."/>
        </authorList>
    </citation>
    <scope>NUCLEOTIDE SEQUENCE [LARGE SCALE GENOMIC DNA]</scope>
    <source>
        <strain evidence="3">ATCC 50818</strain>
    </source>
</reference>
<feature type="domain" description="NYN" evidence="2">
    <location>
        <begin position="303"/>
        <end position="449"/>
    </location>
</feature>
<evidence type="ECO:0000259" key="2">
    <source>
        <dbReference type="Pfam" id="PF01936"/>
    </source>
</evidence>
<dbReference type="eggNOG" id="ENOG502SASV">
    <property type="taxonomic scope" value="Eukaryota"/>
</dbReference>
<feature type="compositionally biased region" description="Low complexity" evidence="1">
    <location>
        <begin position="85"/>
        <end position="96"/>
    </location>
</feature>
<dbReference type="OrthoDB" id="5951020at2759"/>
<evidence type="ECO:0000256" key="1">
    <source>
        <dbReference type="SAM" id="MobiDB-lite"/>
    </source>
</evidence>
<dbReference type="AlphaFoldDB" id="F2UJG1"/>
<dbReference type="RefSeq" id="XP_004990604.1">
    <property type="nucleotide sequence ID" value="XM_004990547.1"/>
</dbReference>
<feature type="compositionally biased region" description="Low complexity" evidence="1">
    <location>
        <begin position="231"/>
        <end position="245"/>
    </location>
</feature>
<feature type="compositionally biased region" description="Low complexity" evidence="1">
    <location>
        <begin position="472"/>
        <end position="488"/>
    </location>
</feature>
<accession>F2UJG1</accession>
<feature type="compositionally biased region" description="Basic residues" evidence="1">
    <location>
        <begin position="70"/>
        <end position="84"/>
    </location>
</feature>
<evidence type="ECO:0000313" key="3">
    <source>
        <dbReference type="EMBL" id="EGD77260.1"/>
    </source>
</evidence>
<feature type="compositionally biased region" description="Low complexity" evidence="1">
    <location>
        <begin position="38"/>
        <end position="62"/>
    </location>
</feature>
<keyword evidence="4" id="KW-1185">Reference proteome</keyword>
<dbReference type="EMBL" id="GL832977">
    <property type="protein sequence ID" value="EGD77260.1"/>
    <property type="molecule type" value="Genomic_DNA"/>
</dbReference>
<feature type="compositionally biased region" description="Basic and acidic residues" evidence="1">
    <location>
        <begin position="246"/>
        <end position="266"/>
    </location>
</feature>
<dbReference type="GeneID" id="16071163"/>
<feature type="compositionally biased region" description="Low complexity" evidence="1">
    <location>
        <begin position="552"/>
        <end position="607"/>
    </location>
</feature>
<dbReference type="KEGG" id="sre:PTSG_08354"/>
<dbReference type="Pfam" id="PF01936">
    <property type="entry name" value="NYN"/>
    <property type="match status" value="1"/>
</dbReference>
<dbReference type="GO" id="GO:0004540">
    <property type="term" value="F:RNA nuclease activity"/>
    <property type="evidence" value="ECO:0007669"/>
    <property type="project" value="InterPro"/>
</dbReference>
<feature type="region of interest" description="Disordered" evidence="1">
    <location>
        <begin position="470"/>
        <end position="514"/>
    </location>
</feature>
<dbReference type="Proteomes" id="UP000007799">
    <property type="component" value="Unassembled WGS sequence"/>
</dbReference>
<name>F2UJG1_SALR5</name>
<organism evidence="4">
    <name type="scientific">Salpingoeca rosetta (strain ATCC 50818 / BSB-021)</name>
    <dbReference type="NCBI Taxonomy" id="946362"/>
    <lineage>
        <taxon>Eukaryota</taxon>
        <taxon>Choanoflagellata</taxon>
        <taxon>Craspedida</taxon>
        <taxon>Salpingoecidae</taxon>
        <taxon>Salpingoeca</taxon>
    </lineage>
</organism>
<dbReference type="Gene3D" id="3.40.50.1010">
    <property type="entry name" value="5'-nuclease"/>
    <property type="match status" value="1"/>
</dbReference>
<proteinExistence type="predicted"/>
<gene>
    <name evidence="3" type="ORF">PTSG_08354</name>
</gene>
<protein>
    <recommendedName>
        <fullName evidence="2">NYN domain-containing protein</fullName>
    </recommendedName>
</protein>